<gene>
    <name evidence="1" type="ORF">SMU82_03031</name>
</gene>
<comment type="caution">
    <text evidence="1">The sequence shown here is derived from an EMBL/GenBank/DDBJ whole genome shotgun (WGS) entry which is preliminary data.</text>
</comment>
<evidence type="ECO:0008006" key="3">
    <source>
        <dbReference type="Google" id="ProtNLM"/>
    </source>
</evidence>
<dbReference type="AlphaFoldDB" id="A0A829BW46"/>
<dbReference type="GO" id="GO:0006352">
    <property type="term" value="P:DNA-templated transcription initiation"/>
    <property type="evidence" value="ECO:0007669"/>
    <property type="project" value="InterPro"/>
</dbReference>
<name>A0A829BW46_STRMG</name>
<reference evidence="1 2" key="1">
    <citation type="journal article" date="2013" name="Mol. Biol. Evol.">
        <title>Evolutionary and population genomics of the cavity causing bacteria Streptococcus mutans.</title>
        <authorList>
            <person name="Cornejo O.E."/>
            <person name="Lefebure T."/>
            <person name="Pavinski Bitar P.D."/>
            <person name="Lang P."/>
            <person name="Richards V.P."/>
            <person name="Eilertson K."/>
            <person name="Do T."/>
            <person name="Beighton D."/>
            <person name="Zeng L."/>
            <person name="Ahn S.J."/>
            <person name="Burne R.A."/>
            <person name="Siepel A."/>
            <person name="Bustamante C.D."/>
            <person name="Stanhope M.J."/>
        </authorList>
    </citation>
    <scope>NUCLEOTIDE SEQUENCE [LARGE SCALE GENOMIC DNA]</scope>
    <source>
        <strain evidence="1 2">SM6</strain>
    </source>
</reference>
<dbReference type="Proteomes" id="UP000011676">
    <property type="component" value="Unassembled WGS sequence"/>
</dbReference>
<proteinExistence type="predicted"/>
<evidence type="ECO:0000313" key="2">
    <source>
        <dbReference type="Proteomes" id="UP000011676"/>
    </source>
</evidence>
<evidence type="ECO:0000313" key="1">
    <source>
        <dbReference type="EMBL" id="EMC25006.1"/>
    </source>
</evidence>
<dbReference type="SUPFAM" id="SSF88946">
    <property type="entry name" value="Sigma2 domain of RNA polymerase sigma factors"/>
    <property type="match status" value="1"/>
</dbReference>
<dbReference type="SMR" id="A0A829BW46"/>
<dbReference type="RefSeq" id="WP_002263585.1">
    <property type="nucleotide sequence ID" value="NZ_AHSR01000012.1"/>
</dbReference>
<organism evidence="1 2">
    <name type="scientific">Streptococcus mutans SM6</name>
    <dbReference type="NCBI Taxonomy" id="857119"/>
    <lineage>
        <taxon>Bacteria</taxon>
        <taxon>Bacillati</taxon>
        <taxon>Bacillota</taxon>
        <taxon>Bacilli</taxon>
        <taxon>Lactobacillales</taxon>
        <taxon>Streptococcaceae</taxon>
        <taxon>Streptococcus</taxon>
    </lineage>
</organism>
<accession>A0A829BW46</accession>
<dbReference type="InterPro" id="IPR013325">
    <property type="entry name" value="RNA_pol_sigma_r2"/>
</dbReference>
<protein>
    <recommendedName>
        <fullName evidence="3">Competence protein ComX</fullName>
    </recommendedName>
</protein>
<dbReference type="EMBL" id="AHSR01000012">
    <property type="protein sequence ID" value="EMC25006.1"/>
    <property type="molecule type" value="Genomic_DNA"/>
</dbReference>
<dbReference type="GO" id="GO:0003700">
    <property type="term" value="F:DNA-binding transcription factor activity"/>
    <property type="evidence" value="ECO:0007669"/>
    <property type="project" value="InterPro"/>
</dbReference>
<sequence>MEEDFEIVFNKVKPIVWKLSRYYFIKMWTREDWQQEGMLILHQLLREHPELEEDDTKLYIYFKTRFSNYIKDVLRQQESQKRRFNRMSYEEVGEIEHCLSSGGMQLDEYILFRDSLLAYKQGLSTEKQELFERLVAGEHFLGRQSMLKDLRKKLSDFKEK</sequence>
<dbReference type="GeneID" id="93860592"/>